<organism evidence="3 4">
    <name type="scientific">Agrobacterium tumefaciens str. Kerr 14</name>
    <dbReference type="NCBI Taxonomy" id="1183424"/>
    <lineage>
        <taxon>Bacteria</taxon>
        <taxon>Pseudomonadati</taxon>
        <taxon>Pseudomonadota</taxon>
        <taxon>Alphaproteobacteria</taxon>
        <taxon>Hyphomicrobiales</taxon>
        <taxon>Rhizobiaceae</taxon>
        <taxon>Rhizobium/Agrobacterium group</taxon>
        <taxon>Agrobacterium</taxon>
        <taxon>Agrobacterium tumefaciens complex</taxon>
    </lineage>
</organism>
<dbReference type="NCBIfam" id="NF010416">
    <property type="entry name" value="PRK13842.1"/>
    <property type="match status" value="1"/>
</dbReference>
<feature type="coiled-coil region" evidence="1">
    <location>
        <begin position="59"/>
        <end position="93"/>
    </location>
</feature>
<dbReference type="InterPro" id="IPR014147">
    <property type="entry name" value="T4SS_TrbJ"/>
</dbReference>
<reference evidence="3 4" key="1">
    <citation type="submission" date="2016-01" db="EMBL/GenBank/DDBJ databases">
        <authorList>
            <person name="Oliw E.H."/>
        </authorList>
    </citation>
    <scope>NUCLEOTIDE SEQUENCE [LARGE SCALE GENOMIC DNA]</scope>
    <source>
        <strain evidence="3 4">Kerr 14</strain>
    </source>
</reference>
<keyword evidence="1" id="KW-0175">Coiled coil</keyword>
<protein>
    <submittedName>
        <fullName evidence="3">Conjugal transfer protein TrbJ</fullName>
    </submittedName>
</protein>
<dbReference type="AlphaFoldDB" id="A0A1S7SDB2"/>
<dbReference type="SUPFAM" id="SSF58104">
    <property type="entry name" value="Methyl-accepting chemotaxis protein (MCP) signaling domain"/>
    <property type="match status" value="1"/>
</dbReference>
<evidence type="ECO:0000313" key="4">
    <source>
        <dbReference type="Proteomes" id="UP000191897"/>
    </source>
</evidence>
<dbReference type="RefSeq" id="WP_080867875.1">
    <property type="nucleotide sequence ID" value="NZ_LT009733.1"/>
</dbReference>
<evidence type="ECO:0000313" key="3">
    <source>
        <dbReference type="EMBL" id="CUX66960.1"/>
    </source>
</evidence>
<feature type="signal peptide" evidence="2">
    <location>
        <begin position="1"/>
        <end position="32"/>
    </location>
</feature>
<dbReference type="NCBIfam" id="TIGR02780">
    <property type="entry name" value="TrbJ_Ti"/>
    <property type="match status" value="1"/>
</dbReference>
<sequence>MPRHSSQPLEIAHVVAVVAASLATALPLPAEAGGVTGQATEWTQLANNTELISLVGKSAEQVNNQITQISQLAEQIQNQINIYNNMLQNTAQLPNHVWGQVESDLKNLQDVVEQGQGVAFSMGNIDDVLKQRFQSFAEMKSNLPDGAGFSSTYQNWSDTNRDTIAGSLKAANLTVDQFSSEESTMSSLRSMSETADGQMKALQVGHQIASQQVAQMQKLRGLVSQQMAMMGTWFQSEQAQKDLAQARREQFFSGSEHDIRGGQTMEPRW</sequence>
<keyword evidence="2" id="KW-0732">Signal</keyword>
<evidence type="ECO:0000256" key="2">
    <source>
        <dbReference type="SAM" id="SignalP"/>
    </source>
</evidence>
<gene>
    <name evidence="3" type="primary">trbJ</name>
    <name evidence="3" type="ORF">AGR4C_pb20031</name>
</gene>
<dbReference type="EMBL" id="FBWC01000041">
    <property type="protein sequence ID" value="CUX66960.1"/>
    <property type="molecule type" value="Genomic_DNA"/>
</dbReference>
<feature type="chain" id="PRO_5012278017" evidence="2">
    <location>
        <begin position="33"/>
        <end position="269"/>
    </location>
</feature>
<accession>A0A1S7SDB2</accession>
<dbReference type="Proteomes" id="UP000191897">
    <property type="component" value="Unassembled WGS sequence"/>
</dbReference>
<evidence type="ECO:0000256" key="1">
    <source>
        <dbReference type="SAM" id="Coils"/>
    </source>
</evidence>
<name>A0A1S7SDB2_AGRTU</name>
<proteinExistence type="predicted"/>